<dbReference type="EMBL" id="UAVS01000001">
    <property type="protein sequence ID" value="SQA92506.1"/>
    <property type="molecule type" value="Genomic_DNA"/>
</dbReference>
<reference evidence="1 2" key="1">
    <citation type="submission" date="2018-06" db="EMBL/GenBank/DDBJ databases">
        <authorList>
            <consortium name="Pathogen Informatics"/>
            <person name="Doyle S."/>
        </authorList>
    </citation>
    <scope>NUCLEOTIDE SEQUENCE [LARGE SCALE GENOMIC DNA]</scope>
    <source>
        <strain evidence="1 2">NCTC11545</strain>
    </source>
</reference>
<name>A0A2X2SH85_CAPOC</name>
<dbReference type="AlphaFoldDB" id="A0A2X2SH85"/>
<protein>
    <submittedName>
        <fullName evidence="1">Uncharacterized protein</fullName>
    </submittedName>
</protein>
<gene>
    <name evidence="1" type="ORF">NCTC11545_00065</name>
</gene>
<dbReference type="RefSeq" id="WP_111971875.1">
    <property type="nucleotide sequence ID" value="NZ_UAVS01000001.1"/>
</dbReference>
<organism evidence="1 2">
    <name type="scientific">Capnocytophaga ochracea</name>
    <dbReference type="NCBI Taxonomy" id="1018"/>
    <lineage>
        <taxon>Bacteria</taxon>
        <taxon>Pseudomonadati</taxon>
        <taxon>Bacteroidota</taxon>
        <taxon>Flavobacteriia</taxon>
        <taxon>Flavobacteriales</taxon>
        <taxon>Flavobacteriaceae</taxon>
        <taxon>Capnocytophaga</taxon>
    </lineage>
</organism>
<proteinExistence type="predicted"/>
<evidence type="ECO:0000313" key="1">
    <source>
        <dbReference type="EMBL" id="SQA92506.1"/>
    </source>
</evidence>
<accession>A0A2X2SH85</accession>
<evidence type="ECO:0000313" key="2">
    <source>
        <dbReference type="Proteomes" id="UP000250169"/>
    </source>
</evidence>
<sequence length="127" mass="14622">MEALKKEAKDIQSYLEIECSDSPEEMVERIKTLSVYLARSGEMLAKAKYLYNQRTTLEITKTIIAIAKEQYLSATAQNALVKGIAQEEQFLVDWLERINRSCTHQIEALRSLLSYEKENLRIAKTGY</sequence>
<dbReference type="Proteomes" id="UP000250169">
    <property type="component" value="Unassembled WGS sequence"/>
</dbReference>